<dbReference type="EMBL" id="JACTNZ010000005">
    <property type="protein sequence ID" value="KAG5547577.1"/>
    <property type="molecule type" value="Genomic_DNA"/>
</dbReference>
<accession>A0AAV6K5E4</accession>
<reference evidence="1" key="1">
    <citation type="submission" date="2020-08" db="EMBL/GenBank/DDBJ databases">
        <title>Plant Genome Project.</title>
        <authorList>
            <person name="Zhang R.-G."/>
        </authorList>
    </citation>
    <scope>NUCLEOTIDE SEQUENCE</scope>
    <source>
        <strain evidence="1">WSP0</strain>
        <tissue evidence="1">Leaf</tissue>
    </source>
</reference>
<comment type="caution">
    <text evidence="1">The sequence shown here is derived from an EMBL/GenBank/DDBJ whole genome shotgun (WGS) entry which is preliminary data.</text>
</comment>
<evidence type="ECO:0000313" key="2">
    <source>
        <dbReference type="Proteomes" id="UP000823749"/>
    </source>
</evidence>
<dbReference type="Proteomes" id="UP000823749">
    <property type="component" value="Chromosome 5"/>
</dbReference>
<name>A0AAV6K5E4_9ERIC</name>
<dbReference type="AlphaFoldDB" id="A0AAV6K5E4"/>
<gene>
    <name evidence="1" type="ORF">RHGRI_013314</name>
</gene>
<evidence type="ECO:0000313" key="1">
    <source>
        <dbReference type="EMBL" id="KAG5547577.1"/>
    </source>
</evidence>
<proteinExistence type="predicted"/>
<sequence length="79" mass="9116">MAETSHKVLAVDVCSDKIKHLLESAEASVPWADRIQFHCINIKNDSRLEGLIKMADLVTHAHTLFLSKQFRTISFWFFK</sequence>
<organism evidence="1 2">
    <name type="scientific">Rhododendron griersonianum</name>
    <dbReference type="NCBI Taxonomy" id="479676"/>
    <lineage>
        <taxon>Eukaryota</taxon>
        <taxon>Viridiplantae</taxon>
        <taxon>Streptophyta</taxon>
        <taxon>Embryophyta</taxon>
        <taxon>Tracheophyta</taxon>
        <taxon>Spermatophyta</taxon>
        <taxon>Magnoliopsida</taxon>
        <taxon>eudicotyledons</taxon>
        <taxon>Gunneridae</taxon>
        <taxon>Pentapetalae</taxon>
        <taxon>asterids</taxon>
        <taxon>Ericales</taxon>
        <taxon>Ericaceae</taxon>
        <taxon>Ericoideae</taxon>
        <taxon>Rhodoreae</taxon>
        <taxon>Rhododendron</taxon>
    </lineage>
</organism>
<protein>
    <submittedName>
        <fullName evidence="1">Uncharacterized protein</fullName>
    </submittedName>
</protein>
<keyword evidence="2" id="KW-1185">Reference proteome</keyword>